<name>A0A6J4RDY0_9ACTN</name>
<accession>A0A6J4RDY0</accession>
<evidence type="ECO:0000256" key="1">
    <source>
        <dbReference type="SAM" id="MobiDB-lite"/>
    </source>
</evidence>
<gene>
    <name evidence="2" type="ORF">AVDCRST_MAG12-214</name>
</gene>
<feature type="region of interest" description="Disordered" evidence="1">
    <location>
        <begin position="1"/>
        <end position="40"/>
    </location>
</feature>
<evidence type="ECO:0000313" key="2">
    <source>
        <dbReference type="EMBL" id="CAA9464988.1"/>
    </source>
</evidence>
<organism evidence="2">
    <name type="scientific">uncultured Rubrobacteraceae bacterium</name>
    <dbReference type="NCBI Taxonomy" id="349277"/>
    <lineage>
        <taxon>Bacteria</taxon>
        <taxon>Bacillati</taxon>
        <taxon>Actinomycetota</taxon>
        <taxon>Rubrobacteria</taxon>
        <taxon>Rubrobacterales</taxon>
        <taxon>Rubrobacteraceae</taxon>
        <taxon>environmental samples</taxon>
    </lineage>
</organism>
<sequence length="40" mass="4622">AHTRYEPTTHRGSAPPRLRDRGRRFPTSAESPPDRHEGRL</sequence>
<dbReference type="EMBL" id="CADCVK010000026">
    <property type="protein sequence ID" value="CAA9464988.1"/>
    <property type="molecule type" value="Genomic_DNA"/>
</dbReference>
<feature type="non-terminal residue" evidence="2">
    <location>
        <position position="1"/>
    </location>
</feature>
<reference evidence="2" key="1">
    <citation type="submission" date="2020-02" db="EMBL/GenBank/DDBJ databases">
        <authorList>
            <person name="Meier V. D."/>
        </authorList>
    </citation>
    <scope>NUCLEOTIDE SEQUENCE</scope>
    <source>
        <strain evidence="2">AVDCRST_MAG12</strain>
    </source>
</reference>
<dbReference type="AlphaFoldDB" id="A0A6J4RDY0"/>
<proteinExistence type="predicted"/>
<feature type="non-terminal residue" evidence="2">
    <location>
        <position position="40"/>
    </location>
</feature>
<protein>
    <submittedName>
        <fullName evidence="2">Uncharacterized protein</fullName>
    </submittedName>
</protein>